<name>A0AAD1R0X9_PELCU</name>
<sequence length="126" mass="14178">MPVVASLSPDRYSREFSPAVAPRHAASQQPQVLLGPFPNVHRLLLLSLEEGLKIPAMVLYPRAWTTGGYVNLLGSPPRRGRQTREDYAINADIIGGVRRSSQLLQYRWHRISNLCRNSASQLLRFS</sequence>
<organism evidence="1 2">
    <name type="scientific">Pelobates cultripes</name>
    <name type="common">Western spadefoot toad</name>
    <dbReference type="NCBI Taxonomy" id="61616"/>
    <lineage>
        <taxon>Eukaryota</taxon>
        <taxon>Metazoa</taxon>
        <taxon>Chordata</taxon>
        <taxon>Craniata</taxon>
        <taxon>Vertebrata</taxon>
        <taxon>Euteleostomi</taxon>
        <taxon>Amphibia</taxon>
        <taxon>Batrachia</taxon>
        <taxon>Anura</taxon>
        <taxon>Pelobatoidea</taxon>
        <taxon>Pelobatidae</taxon>
        <taxon>Pelobates</taxon>
    </lineage>
</organism>
<dbReference type="AlphaFoldDB" id="A0AAD1R0X9"/>
<keyword evidence="2" id="KW-1185">Reference proteome</keyword>
<gene>
    <name evidence="1" type="ORF">PECUL_23A027511</name>
</gene>
<proteinExistence type="predicted"/>
<dbReference type="Proteomes" id="UP001295444">
    <property type="component" value="Chromosome 01"/>
</dbReference>
<evidence type="ECO:0000313" key="1">
    <source>
        <dbReference type="EMBL" id="CAH2221670.1"/>
    </source>
</evidence>
<protein>
    <submittedName>
        <fullName evidence="1">Uncharacterized protein</fullName>
    </submittedName>
</protein>
<dbReference type="EMBL" id="OW240912">
    <property type="protein sequence ID" value="CAH2221670.1"/>
    <property type="molecule type" value="Genomic_DNA"/>
</dbReference>
<reference evidence="1" key="1">
    <citation type="submission" date="2022-03" db="EMBL/GenBank/DDBJ databases">
        <authorList>
            <person name="Alioto T."/>
            <person name="Alioto T."/>
            <person name="Gomez Garrido J."/>
        </authorList>
    </citation>
    <scope>NUCLEOTIDE SEQUENCE</scope>
</reference>
<accession>A0AAD1R0X9</accession>
<evidence type="ECO:0000313" key="2">
    <source>
        <dbReference type="Proteomes" id="UP001295444"/>
    </source>
</evidence>